<dbReference type="GO" id="GO:0009443">
    <property type="term" value="P:pyridoxal 5'-phosphate salvage"/>
    <property type="evidence" value="ECO:0007669"/>
    <property type="project" value="InterPro"/>
</dbReference>
<gene>
    <name evidence="8" type="primary">BUD17</name>
    <name evidence="8" type="ORF">AWJ20_2528</name>
</gene>
<evidence type="ECO:0000256" key="2">
    <source>
        <dbReference type="ARBA" id="ARBA00012104"/>
    </source>
</evidence>
<dbReference type="PANTHER" id="PTHR10534">
    <property type="entry name" value="PYRIDOXAL KINASE"/>
    <property type="match status" value="1"/>
</dbReference>
<evidence type="ECO:0000313" key="8">
    <source>
        <dbReference type="EMBL" id="ANB14913.1"/>
    </source>
</evidence>
<organism evidence="8 9">
    <name type="scientific">Sugiyamaella lignohabitans</name>
    <dbReference type="NCBI Taxonomy" id="796027"/>
    <lineage>
        <taxon>Eukaryota</taxon>
        <taxon>Fungi</taxon>
        <taxon>Dikarya</taxon>
        <taxon>Ascomycota</taxon>
        <taxon>Saccharomycotina</taxon>
        <taxon>Dipodascomycetes</taxon>
        <taxon>Dipodascales</taxon>
        <taxon>Trichomonascaceae</taxon>
        <taxon>Sugiyamaella</taxon>
    </lineage>
</organism>
<dbReference type="PANTHER" id="PTHR10534:SF2">
    <property type="entry name" value="PYRIDOXAL KINASE"/>
    <property type="match status" value="1"/>
</dbReference>
<accession>A0A167F7J8</accession>
<dbReference type="InterPro" id="IPR004625">
    <property type="entry name" value="PyrdxlKinase"/>
</dbReference>
<dbReference type="GO" id="GO:0008478">
    <property type="term" value="F:pyridoxal kinase activity"/>
    <property type="evidence" value="ECO:0007669"/>
    <property type="project" value="UniProtKB-EC"/>
</dbReference>
<comment type="similarity">
    <text evidence="1">Belongs to the pyridoxine kinase family.</text>
</comment>
<reference evidence="8 9" key="1">
    <citation type="submission" date="2016-02" db="EMBL/GenBank/DDBJ databases">
        <title>Complete genome sequence and transcriptome regulation of the pentose utilising yeast Sugiyamaella lignohabitans.</title>
        <authorList>
            <person name="Bellasio M."/>
            <person name="Peymann A."/>
            <person name="Valli M."/>
            <person name="Sipitzky M."/>
            <person name="Graf A."/>
            <person name="Sauer M."/>
            <person name="Marx H."/>
            <person name="Mattanovich D."/>
        </authorList>
    </citation>
    <scope>NUCLEOTIDE SEQUENCE [LARGE SCALE GENOMIC DNA]</scope>
    <source>
        <strain evidence="8 9">CBS 10342</strain>
    </source>
</reference>
<keyword evidence="5 8" id="KW-0418">Kinase</keyword>
<proteinExistence type="inferred from homology"/>
<sequence>MASFDTKRLLSIQSHVVHGYVGNRAATFPLQLRGWDVDALNSVHLSNHTGYGSFRGTKASAAEIKDVYEGLKEIGFEYDAILTGYVPTAEALATVGEICQDISERFPHSIWVLDPVMGDEGKLYVSEAVIPIYKRIIKEGNVTIVTPNAFEAEILTGIKITSVETAKQAMQVLHTEYNVPNVVLSSVTLPDSDSTLYAFGSTKKSDGTARAFYFGFPVLKGYFTGTGDLFAALTLDRFHKYAGHGDDGKQRRPAPDSVPADQLPLFLAVKDVLGMMHSVLERTLHFSKSLGGTLVGVIGDAESMKSLELQVVQCKDIILPETAPLYKGLQINLIP</sequence>
<dbReference type="OrthoDB" id="2104723at2759"/>
<dbReference type="GeneID" id="30034449"/>
<dbReference type="NCBIfam" id="TIGR00687">
    <property type="entry name" value="pyridox_kin"/>
    <property type="match status" value="1"/>
</dbReference>
<dbReference type="InterPro" id="IPR013749">
    <property type="entry name" value="PM/HMP-P_kinase-1"/>
</dbReference>
<dbReference type="Proteomes" id="UP000189580">
    <property type="component" value="Chromosome b"/>
</dbReference>
<keyword evidence="9" id="KW-1185">Reference proteome</keyword>
<evidence type="ECO:0000259" key="7">
    <source>
        <dbReference type="Pfam" id="PF08543"/>
    </source>
</evidence>
<evidence type="ECO:0000256" key="5">
    <source>
        <dbReference type="ARBA" id="ARBA00022777"/>
    </source>
</evidence>
<evidence type="ECO:0000313" key="9">
    <source>
        <dbReference type="Proteomes" id="UP000189580"/>
    </source>
</evidence>
<evidence type="ECO:0000256" key="6">
    <source>
        <dbReference type="ARBA" id="ARBA00022840"/>
    </source>
</evidence>
<dbReference type="Gene3D" id="3.40.1190.20">
    <property type="match status" value="1"/>
</dbReference>
<name>A0A167F7J8_9ASCO</name>
<dbReference type="InterPro" id="IPR029056">
    <property type="entry name" value="Ribokinase-like"/>
</dbReference>
<dbReference type="GO" id="GO:0005829">
    <property type="term" value="C:cytosol"/>
    <property type="evidence" value="ECO:0007669"/>
    <property type="project" value="TreeGrafter"/>
</dbReference>
<dbReference type="CDD" id="cd01173">
    <property type="entry name" value="pyridoxal_pyridoxamine_kinase"/>
    <property type="match status" value="1"/>
</dbReference>
<evidence type="ECO:0000256" key="1">
    <source>
        <dbReference type="ARBA" id="ARBA00008805"/>
    </source>
</evidence>
<keyword evidence="4" id="KW-0547">Nucleotide-binding</keyword>
<dbReference type="SUPFAM" id="SSF53613">
    <property type="entry name" value="Ribokinase-like"/>
    <property type="match status" value="1"/>
</dbReference>
<evidence type="ECO:0000256" key="4">
    <source>
        <dbReference type="ARBA" id="ARBA00022741"/>
    </source>
</evidence>
<keyword evidence="6" id="KW-0067">ATP-binding</keyword>
<keyword evidence="3" id="KW-0808">Transferase</keyword>
<protein>
    <recommendedName>
        <fullName evidence="2">pyridoxal kinase</fullName>
        <ecNumber evidence="2">2.7.1.35</ecNumber>
    </recommendedName>
</protein>
<dbReference type="EC" id="2.7.1.35" evidence="2"/>
<dbReference type="AlphaFoldDB" id="A0A167F7J8"/>
<feature type="domain" description="Pyridoxamine kinase/Phosphomethylpyrimidine kinase" evidence="7">
    <location>
        <begin position="75"/>
        <end position="196"/>
    </location>
</feature>
<dbReference type="RefSeq" id="XP_018737390.1">
    <property type="nucleotide sequence ID" value="XM_018879477.1"/>
</dbReference>
<evidence type="ECO:0000256" key="3">
    <source>
        <dbReference type="ARBA" id="ARBA00022679"/>
    </source>
</evidence>
<dbReference type="EMBL" id="CP014503">
    <property type="protein sequence ID" value="ANB14913.1"/>
    <property type="molecule type" value="Genomic_DNA"/>
</dbReference>
<dbReference type="Pfam" id="PF08543">
    <property type="entry name" value="Phos_pyr_kin"/>
    <property type="match status" value="1"/>
</dbReference>
<dbReference type="KEGG" id="slb:AWJ20_2528"/>
<dbReference type="GO" id="GO:0005524">
    <property type="term" value="F:ATP binding"/>
    <property type="evidence" value="ECO:0007669"/>
    <property type="project" value="UniProtKB-KW"/>
</dbReference>